<organism evidence="1 2">
    <name type="scientific">Alteromonas australica</name>
    <dbReference type="NCBI Taxonomy" id="589873"/>
    <lineage>
        <taxon>Bacteria</taxon>
        <taxon>Pseudomonadati</taxon>
        <taxon>Pseudomonadota</taxon>
        <taxon>Gammaproteobacteria</taxon>
        <taxon>Alteromonadales</taxon>
        <taxon>Alteromonadaceae</taxon>
        <taxon>Alteromonas/Salinimonas group</taxon>
        <taxon>Alteromonas</taxon>
    </lineage>
</organism>
<dbReference type="Proteomes" id="UP000056090">
    <property type="component" value="Chromosome"/>
</dbReference>
<evidence type="ECO:0000313" key="2">
    <source>
        <dbReference type="Proteomes" id="UP000056090"/>
    </source>
</evidence>
<dbReference type="GeneID" id="78254522"/>
<dbReference type="PIRSF" id="PIRSF010372">
    <property type="entry name" value="PaiB"/>
    <property type="match status" value="1"/>
</dbReference>
<dbReference type="SUPFAM" id="SSF50475">
    <property type="entry name" value="FMN-binding split barrel"/>
    <property type="match status" value="1"/>
</dbReference>
<evidence type="ECO:0000313" key="1">
    <source>
        <dbReference type="EMBL" id="AIF98332.1"/>
    </source>
</evidence>
<dbReference type="eggNOG" id="COG2808">
    <property type="taxonomic scope" value="Bacteria"/>
</dbReference>
<dbReference type="Gene3D" id="2.30.110.10">
    <property type="entry name" value="Electron Transport, Fmn-binding Protein, Chain A"/>
    <property type="match status" value="1"/>
</dbReference>
<dbReference type="PANTHER" id="PTHR35802">
    <property type="entry name" value="PROTEASE SYNTHASE AND SPORULATION PROTEIN PAI 2"/>
    <property type="match status" value="1"/>
</dbReference>
<gene>
    <name evidence="1" type="ORF">EP13_06280</name>
</gene>
<dbReference type="RefSeq" id="WP_044056521.1">
    <property type="nucleotide sequence ID" value="NZ_CBCSKJ010000001.1"/>
</dbReference>
<reference evidence="1 2" key="1">
    <citation type="submission" date="2014-06" db="EMBL/GenBank/DDBJ databases">
        <title>Genomes of Alteromonas australica, a world apart.</title>
        <authorList>
            <person name="Gonzaga A."/>
            <person name="Lopez-Perez M."/>
            <person name="Rodriguez-Valera F."/>
        </authorList>
    </citation>
    <scope>NUCLEOTIDE SEQUENCE [LARGE SCALE GENOMIC DNA]</scope>
    <source>
        <strain evidence="1 2">H 17</strain>
    </source>
</reference>
<accession>A0A075P4U2</accession>
<dbReference type="InterPro" id="IPR007396">
    <property type="entry name" value="TR_PAI2-type"/>
</dbReference>
<dbReference type="KEGG" id="aal:EP13_06280"/>
<name>A0A075P4U2_9ALTE</name>
<dbReference type="InterPro" id="IPR012349">
    <property type="entry name" value="Split_barrel_FMN-bd"/>
</dbReference>
<protein>
    <submittedName>
        <fullName evidence="1">Transcriptional regulator</fullName>
    </submittedName>
</protein>
<keyword evidence="2" id="KW-1185">Reference proteome</keyword>
<dbReference type="PANTHER" id="PTHR35802:SF1">
    <property type="entry name" value="PROTEASE SYNTHASE AND SPORULATION PROTEIN PAI 2"/>
    <property type="match status" value="1"/>
</dbReference>
<dbReference type="EMBL" id="CP008849">
    <property type="protein sequence ID" value="AIF98332.1"/>
    <property type="molecule type" value="Genomic_DNA"/>
</dbReference>
<dbReference type="AlphaFoldDB" id="A0A075P4U2"/>
<proteinExistence type="predicted"/>
<dbReference type="Pfam" id="PF04299">
    <property type="entry name" value="FMN_bind_2"/>
    <property type="match status" value="1"/>
</dbReference>
<sequence>MYTPKNMEMPDIHSISAFISEFGFGTLITQDLEATRLPLIFDTSENESGCIIGHMARANPQWKDLSGKKVSVLFNGPHSYISPTWYSSKPAVPTWNYASVHCFGIFHELDATETLRAINSLVHKYEPEILDSSELMPQEYIQRLLKAVVGFKVVVTEIHGKEKLGQHKKSEDQVGVYKALLGSQNNDSVQLANYMKQRGVGHGS</sequence>